<dbReference type="PANTHER" id="PTHR24212">
    <property type="entry name" value="ZYXIN/TRIP6"/>
    <property type="match status" value="1"/>
</dbReference>
<dbReference type="CDD" id="cd08368">
    <property type="entry name" value="LIM"/>
    <property type="match status" value="1"/>
</dbReference>
<dbReference type="PROSITE" id="PS50023">
    <property type="entry name" value="LIM_DOMAIN_2"/>
    <property type="match status" value="2"/>
</dbReference>
<dbReference type="EMBL" id="OU015566">
    <property type="protein sequence ID" value="CAG5105901.1"/>
    <property type="molecule type" value="Genomic_DNA"/>
</dbReference>
<accession>A0ABN7SVS7</accession>
<dbReference type="SMART" id="SM00132">
    <property type="entry name" value="LIM"/>
    <property type="match status" value="2"/>
</dbReference>
<evidence type="ECO:0000259" key="7">
    <source>
        <dbReference type="PROSITE" id="PS50023"/>
    </source>
</evidence>
<sequence length="220" mass="24663">MEQRTPVVKVNTQKEALARAEARLNNLLSGLSDELNTAHEKSTVSQSEGFGKCARCQQRIDSLEEGCRALGETFHNACFHCNRCGDQLVHKQFVHSNNRVYCEECHNSIDVLSHPPSCSSCLKPITDRICTASGKRFHIPCFVCSICKCPLAGQEFRLGPGPEWELLCFKDWSLRYAPRCGGCTKPILPKNSSDKIDCYQILTSASQQTPNSFYHFQCIN</sequence>
<keyword evidence="3" id="KW-0677">Repeat</keyword>
<proteinExistence type="inferred from homology"/>
<feature type="domain" description="LIM zinc-binding" evidence="7">
    <location>
        <begin position="51"/>
        <end position="112"/>
    </location>
</feature>
<dbReference type="PROSITE" id="PS00478">
    <property type="entry name" value="LIM_DOMAIN_1"/>
    <property type="match status" value="1"/>
</dbReference>
<evidence type="ECO:0000256" key="2">
    <source>
        <dbReference type="ARBA" id="ARBA00022723"/>
    </source>
</evidence>
<dbReference type="InterPro" id="IPR001781">
    <property type="entry name" value="Znf_LIM"/>
</dbReference>
<comment type="similarity">
    <text evidence="1">Belongs to the zyxin/ajuba family.</text>
</comment>
<dbReference type="Gene3D" id="2.10.110.10">
    <property type="entry name" value="Cysteine Rich Protein"/>
    <property type="match status" value="2"/>
</dbReference>
<keyword evidence="5 6" id="KW-0440">LIM domain</keyword>
<protein>
    <submittedName>
        <fullName evidence="8">Oidioi.mRNA.OKI2018_I69.chr1.g2552.t1.cds</fullName>
    </submittedName>
</protein>
<gene>
    <name evidence="8" type="ORF">OKIOD_LOCUS11317</name>
</gene>
<evidence type="ECO:0000256" key="3">
    <source>
        <dbReference type="ARBA" id="ARBA00022737"/>
    </source>
</evidence>
<keyword evidence="4 6" id="KW-0862">Zinc</keyword>
<organism evidence="8 9">
    <name type="scientific">Oikopleura dioica</name>
    <name type="common">Tunicate</name>
    <dbReference type="NCBI Taxonomy" id="34765"/>
    <lineage>
        <taxon>Eukaryota</taxon>
        <taxon>Metazoa</taxon>
        <taxon>Chordata</taxon>
        <taxon>Tunicata</taxon>
        <taxon>Appendicularia</taxon>
        <taxon>Copelata</taxon>
        <taxon>Oikopleuridae</taxon>
        <taxon>Oikopleura</taxon>
    </lineage>
</organism>
<feature type="domain" description="LIM zinc-binding" evidence="7">
    <location>
        <begin position="116"/>
        <end position="178"/>
    </location>
</feature>
<dbReference type="Pfam" id="PF00412">
    <property type="entry name" value="LIM"/>
    <property type="match status" value="2"/>
</dbReference>
<evidence type="ECO:0000256" key="6">
    <source>
        <dbReference type="PROSITE-ProRule" id="PRU00125"/>
    </source>
</evidence>
<evidence type="ECO:0000256" key="4">
    <source>
        <dbReference type="ARBA" id="ARBA00022833"/>
    </source>
</evidence>
<reference evidence="8 9" key="1">
    <citation type="submission" date="2021-04" db="EMBL/GenBank/DDBJ databases">
        <authorList>
            <person name="Bliznina A."/>
        </authorList>
    </citation>
    <scope>NUCLEOTIDE SEQUENCE [LARGE SCALE GENOMIC DNA]</scope>
</reference>
<name>A0ABN7SVS7_OIKDI</name>
<dbReference type="SUPFAM" id="SSF57716">
    <property type="entry name" value="Glucocorticoid receptor-like (DNA-binding domain)"/>
    <property type="match status" value="2"/>
</dbReference>
<evidence type="ECO:0000256" key="1">
    <source>
        <dbReference type="ARBA" id="ARBA00009611"/>
    </source>
</evidence>
<keyword evidence="2 6" id="KW-0479">Metal-binding</keyword>
<dbReference type="Proteomes" id="UP001158576">
    <property type="component" value="Chromosome 1"/>
</dbReference>
<keyword evidence="9" id="KW-1185">Reference proteome</keyword>
<evidence type="ECO:0000313" key="9">
    <source>
        <dbReference type="Proteomes" id="UP001158576"/>
    </source>
</evidence>
<evidence type="ECO:0000256" key="5">
    <source>
        <dbReference type="ARBA" id="ARBA00023038"/>
    </source>
</evidence>
<evidence type="ECO:0000313" key="8">
    <source>
        <dbReference type="EMBL" id="CAG5105901.1"/>
    </source>
</evidence>
<dbReference type="PANTHER" id="PTHR24212:SF8">
    <property type="entry name" value="LIM ZINC FINGER DOMAIN CONTAINING PROTEIN"/>
    <property type="match status" value="1"/>
</dbReference>